<dbReference type="CDD" id="cd12148">
    <property type="entry name" value="fungal_TF_MHR"/>
    <property type="match status" value="1"/>
</dbReference>
<dbReference type="STRING" id="5601.A0A0D2DW67"/>
<dbReference type="PANTHER" id="PTHR31668:SF4">
    <property type="entry name" value="TRANSCRIPTIONAL ACTIVATOR PROTEIN DAL81"/>
    <property type="match status" value="1"/>
</dbReference>
<dbReference type="EMBL" id="KN846959">
    <property type="protein sequence ID" value="KIW66367.1"/>
    <property type="molecule type" value="Genomic_DNA"/>
</dbReference>
<evidence type="ECO:0000313" key="9">
    <source>
        <dbReference type="Proteomes" id="UP000054266"/>
    </source>
</evidence>
<feature type="domain" description="Zn(2)-C6 fungal-type" evidence="7">
    <location>
        <begin position="26"/>
        <end position="59"/>
    </location>
</feature>
<dbReference type="PROSITE" id="PS50048">
    <property type="entry name" value="ZN2_CY6_FUNGAL_2"/>
    <property type="match status" value="1"/>
</dbReference>
<proteinExistence type="predicted"/>
<keyword evidence="1" id="KW-0479">Metal-binding</keyword>
<feature type="region of interest" description="Disordered" evidence="6">
    <location>
        <begin position="1"/>
        <end position="29"/>
    </location>
</feature>
<evidence type="ECO:0000256" key="4">
    <source>
        <dbReference type="ARBA" id="ARBA00023163"/>
    </source>
</evidence>
<feature type="region of interest" description="Disordered" evidence="6">
    <location>
        <begin position="60"/>
        <end position="102"/>
    </location>
</feature>
<evidence type="ECO:0000256" key="6">
    <source>
        <dbReference type="SAM" id="MobiDB-lite"/>
    </source>
</evidence>
<keyword evidence="3" id="KW-0238">DNA-binding</keyword>
<dbReference type="GO" id="GO:0005634">
    <property type="term" value="C:nucleus"/>
    <property type="evidence" value="ECO:0007669"/>
    <property type="project" value="TreeGrafter"/>
</dbReference>
<keyword evidence="2" id="KW-0805">Transcription regulation</keyword>
<keyword evidence="9" id="KW-1185">Reference proteome</keyword>
<dbReference type="InterPro" id="IPR001138">
    <property type="entry name" value="Zn2Cys6_DnaBD"/>
</dbReference>
<dbReference type="PANTHER" id="PTHR31668">
    <property type="entry name" value="GLUCOSE TRANSPORT TRANSCRIPTION REGULATOR RGT1-RELATED-RELATED"/>
    <property type="match status" value="1"/>
</dbReference>
<dbReference type="Proteomes" id="UP000054266">
    <property type="component" value="Unassembled WGS sequence"/>
</dbReference>
<evidence type="ECO:0000256" key="2">
    <source>
        <dbReference type="ARBA" id="ARBA00023015"/>
    </source>
</evidence>
<dbReference type="CDD" id="cd00067">
    <property type="entry name" value="GAL4"/>
    <property type="match status" value="1"/>
</dbReference>
<keyword evidence="5" id="KW-0539">Nucleus</keyword>
<dbReference type="Pfam" id="PF04082">
    <property type="entry name" value="Fungal_trans"/>
    <property type="match status" value="1"/>
</dbReference>
<dbReference type="HOGENOM" id="CLU_006632_1_2_1"/>
<keyword evidence="4" id="KW-0804">Transcription</keyword>
<dbReference type="GO" id="GO:0006351">
    <property type="term" value="P:DNA-templated transcription"/>
    <property type="evidence" value="ECO:0007669"/>
    <property type="project" value="InterPro"/>
</dbReference>
<dbReference type="SUPFAM" id="SSF57701">
    <property type="entry name" value="Zn2/Cys6 DNA-binding domain"/>
    <property type="match status" value="1"/>
</dbReference>
<dbReference type="Pfam" id="PF00172">
    <property type="entry name" value="Zn_clus"/>
    <property type="match status" value="1"/>
</dbReference>
<dbReference type="Gene3D" id="4.10.240.10">
    <property type="entry name" value="Zn(2)-C6 fungal-type DNA-binding domain"/>
    <property type="match status" value="1"/>
</dbReference>
<feature type="compositionally biased region" description="Basic and acidic residues" evidence="6">
    <location>
        <begin position="72"/>
        <end position="92"/>
    </location>
</feature>
<dbReference type="InterPro" id="IPR036864">
    <property type="entry name" value="Zn2-C6_fun-type_DNA-bd_sf"/>
</dbReference>
<name>A0A0D2DW67_9EURO</name>
<dbReference type="InterPro" id="IPR050797">
    <property type="entry name" value="Carb_Metab_Trans_Reg"/>
</dbReference>
<accession>A0A0D2DW67</accession>
<feature type="region of interest" description="Disordered" evidence="6">
    <location>
        <begin position="607"/>
        <end position="672"/>
    </location>
</feature>
<evidence type="ECO:0000256" key="1">
    <source>
        <dbReference type="ARBA" id="ARBA00022723"/>
    </source>
</evidence>
<dbReference type="GO" id="GO:0008270">
    <property type="term" value="F:zinc ion binding"/>
    <property type="evidence" value="ECO:0007669"/>
    <property type="project" value="InterPro"/>
</dbReference>
<dbReference type="InterPro" id="IPR007219">
    <property type="entry name" value="XnlR_reg_dom"/>
</dbReference>
<dbReference type="SMART" id="SM00906">
    <property type="entry name" value="Fungal_trans"/>
    <property type="match status" value="1"/>
</dbReference>
<evidence type="ECO:0000256" key="3">
    <source>
        <dbReference type="ARBA" id="ARBA00023125"/>
    </source>
</evidence>
<reference evidence="8 9" key="1">
    <citation type="submission" date="2015-01" db="EMBL/GenBank/DDBJ databases">
        <title>The Genome Sequence of Capronia semiimmersa CBS27337.</title>
        <authorList>
            <consortium name="The Broad Institute Genomics Platform"/>
            <person name="Cuomo C."/>
            <person name="de Hoog S."/>
            <person name="Gorbushina A."/>
            <person name="Stielow B."/>
            <person name="Teixiera M."/>
            <person name="Abouelleil A."/>
            <person name="Chapman S.B."/>
            <person name="Priest M."/>
            <person name="Young S.K."/>
            <person name="Wortman J."/>
            <person name="Nusbaum C."/>
            <person name="Birren B."/>
        </authorList>
    </citation>
    <scope>NUCLEOTIDE SEQUENCE [LARGE SCALE GENOMIC DNA]</scope>
    <source>
        <strain evidence="8 9">CBS 27337</strain>
    </source>
</reference>
<evidence type="ECO:0000256" key="5">
    <source>
        <dbReference type="ARBA" id="ARBA00023242"/>
    </source>
</evidence>
<dbReference type="AlphaFoldDB" id="A0A0D2DW67"/>
<evidence type="ECO:0000313" key="8">
    <source>
        <dbReference type="EMBL" id="KIW66367.1"/>
    </source>
</evidence>
<evidence type="ECO:0000259" key="7">
    <source>
        <dbReference type="PROSITE" id="PS50048"/>
    </source>
</evidence>
<gene>
    <name evidence="8" type="ORF">PV04_05703</name>
</gene>
<dbReference type="SMART" id="SM00066">
    <property type="entry name" value="GAL4"/>
    <property type="match status" value="1"/>
</dbReference>
<dbReference type="GO" id="GO:0003677">
    <property type="term" value="F:DNA binding"/>
    <property type="evidence" value="ECO:0007669"/>
    <property type="project" value="UniProtKB-KW"/>
</dbReference>
<feature type="compositionally biased region" description="Basic and acidic residues" evidence="6">
    <location>
        <begin position="614"/>
        <end position="631"/>
    </location>
</feature>
<organism evidence="8 9">
    <name type="scientific">Phialophora macrospora</name>
    <dbReference type="NCBI Taxonomy" id="1851006"/>
    <lineage>
        <taxon>Eukaryota</taxon>
        <taxon>Fungi</taxon>
        <taxon>Dikarya</taxon>
        <taxon>Ascomycota</taxon>
        <taxon>Pezizomycotina</taxon>
        <taxon>Eurotiomycetes</taxon>
        <taxon>Chaetothyriomycetidae</taxon>
        <taxon>Chaetothyriales</taxon>
        <taxon>Herpotrichiellaceae</taxon>
        <taxon>Phialophora</taxon>
    </lineage>
</organism>
<dbReference type="PROSITE" id="PS00463">
    <property type="entry name" value="ZN2_CY6_FUNGAL_1"/>
    <property type="match status" value="1"/>
</dbReference>
<sequence>MKSAACAPTQPHAPNAALAGGRRPRPCDSCRKRKRRCHLQPGDAACQRCRSNGAAACTFTDAEPPTTAPKRPAAEGFERPSLKRVERSREPNDESGTTAPMRTTRVIEDYDTLRGHSLLKKNLGLQQHRYLRFVGPGDEVEPRLFDYCSFDERDESRLPDGTYIRKVSADALFVLTPYGRTSVRAEELEDLDDIERLVAPHGSHLVKLFFKYVHPGFPVLDKETFLEKYERTHREFSPPCLAGIYLLAIHWWNYDPEMSSQPKPDVDALERLAKRTLQDVIHRPKLSTLQGGLLILQHRSVGEGTWALSCQMLAVAQELGVHRNCDAWRIPPWEKRLRRRLGWALYMLDKWMAWSHGRPSHIVDKDWLLDELREDDFPQEASDHQHEGSESCRPFEHMISLTKIIGEIMRLFYSPSVAEKGWSDPRPLLEAAKPVQIKLKAWYQSLPDWPQQERNTATVQLSYFAAEITLHRAILSSLTGLFCDPFITEVCRRAARERVTGAIKLVKNFQIDQFQSFWYFLTGRALVSIGTFTALLYATSRSVEEAGFYKTLLDDYRWTLRTLSRSLSHFEYAVQRLDASLWHFKHISPEDIARGVDADTASTPAPVVEATDAPDAHEHARSPLDRNDRDQQPPLPVSGRSQANNGHHTRPEDGGIGGGAHHSTAAGHDGGASEPFLNWVDITFPSPQGPDGVSVSASSLDNRDLFHWQRHGMDFFGRDWTYGNPPQSEPSLPWGFTQSLEEY</sequence>
<dbReference type="GO" id="GO:0000981">
    <property type="term" value="F:DNA-binding transcription factor activity, RNA polymerase II-specific"/>
    <property type="evidence" value="ECO:0007669"/>
    <property type="project" value="InterPro"/>
</dbReference>
<dbReference type="GO" id="GO:0001080">
    <property type="term" value="P:nitrogen catabolite activation of transcription from RNA polymerase II promoter"/>
    <property type="evidence" value="ECO:0007669"/>
    <property type="project" value="TreeGrafter"/>
</dbReference>
<protein>
    <recommendedName>
        <fullName evidence="7">Zn(2)-C6 fungal-type domain-containing protein</fullName>
    </recommendedName>
</protein>